<reference evidence="2 3" key="1">
    <citation type="journal article" date="2012" name="Science">
        <title>The Paleozoic origin of enzymatic lignin decomposition reconstructed from 31 fungal genomes.</title>
        <authorList>
            <person name="Floudas D."/>
            <person name="Binder M."/>
            <person name="Riley R."/>
            <person name="Barry K."/>
            <person name="Blanchette R.A."/>
            <person name="Henrissat B."/>
            <person name="Martinez A.T."/>
            <person name="Otillar R."/>
            <person name="Spatafora J.W."/>
            <person name="Yadav J.S."/>
            <person name="Aerts A."/>
            <person name="Benoit I."/>
            <person name="Boyd A."/>
            <person name="Carlson A."/>
            <person name="Copeland A."/>
            <person name="Coutinho P.M."/>
            <person name="de Vries R.P."/>
            <person name="Ferreira P."/>
            <person name="Findley K."/>
            <person name="Foster B."/>
            <person name="Gaskell J."/>
            <person name="Glotzer D."/>
            <person name="Gorecki P."/>
            <person name="Heitman J."/>
            <person name="Hesse C."/>
            <person name="Hori C."/>
            <person name="Igarashi K."/>
            <person name="Jurgens J.A."/>
            <person name="Kallen N."/>
            <person name="Kersten P."/>
            <person name="Kohler A."/>
            <person name="Kuees U."/>
            <person name="Kumar T.K.A."/>
            <person name="Kuo A."/>
            <person name="LaButti K."/>
            <person name="Larrondo L.F."/>
            <person name="Lindquist E."/>
            <person name="Ling A."/>
            <person name="Lombard V."/>
            <person name="Lucas S."/>
            <person name="Lundell T."/>
            <person name="Martin R."/>
            <person name="McLaughlin D.J."/>
            <person name="Morgenstern I."/>
            <person name="Morin E."/>
            <person name="Murat C."/>
            <person name="Nagy L.G."/>
            <person name="Nolan M."/>
            <person name="Ohm R.A."/>
            <person name="Patyshakuliyeva A."/>
            <person name="Rokas A."/>
            <person name="Ruiz-Duenas F.J."/>
            <person name="Sabat G."/>
            <person name="Salamov A."/>
            <person name="Samejima M."/>
            <person name="Schmutz J."/>
            <person name="Slot J.C."/>
            <person name="St John F."/>
            <person name="Stenlid J."/>
            <person name="Sun H."/>
            <person name="Sun S."/>
            <person name="Syed K."/>
            <person name="Tsang A."/>
            <person name="Wiebenga A."/>
            <person name="Young D."/>
            <person name="Pisabarro A."/>
            <person name="Eastwood D.C."/>
            <person name="Martin F."/>
            <person name="Cullen D."/>
            <person name="Grigoriev I.V."/>
            <person name="Hibbett D.S."/>
        </authorList>
    </citation>
    <scope>NUCLEOTIDE SEQUENCE</scope>
    <source>
        <strain evidence="3">FP-58527</strain>
    </source>
</reference>
<feature type="region of interest" description="Disordered" evidence="1">
    <location>
        <begin position="1"/>
        <end position="53"/>
    </location>
</feature>
<dbReference type="AlphaFoldDB" id="S8DVQ0"/>
<name>S8DVQ0_FOMSC</name>
<evidence type="ECO:0000313" key="2">
    <source>
        <dbReference type="EMBL" id="EPS97206.1"/>
    </source>
</evidence>
<dbReference type="Proteomes" id="UP000015241">
    <property type="component" value="Unassembled WGS sequence"/>
</dbReference>
<organism evidence="2 3">
    <name type="scientific">Fomitopsis schrenkii</name>
    <name type="common">Brown rot fungus</name>
    <dbReference type="NCBI Taxonomy" id="2126942"/>
    <lineage>
        <taxon>Eukaryota</taxon>
        <taxon>Fungi</taxon>
        <taxon>Dikarya</taxon>
        <taxon>Basidiomycota</taxon>
        <taxon>Agaricomycotina</taxon>
        <taxon>Agaricomycetes</taxon>
        <taxon>Polyporales</taxon>
        <taxon>Fomitopsis</taxon>
    </lineage>
</organism>
<dbReference type="EMBL" id="KE504178">
    <property type="protein sequence ID" value="EPS97206.1"/>
    <property type="molecule type" value="Genomic_DNA"/>
</dbReference>
<dbReference type="HOGENOM" id="CLU_108117_0_0_1"/>
<proteinExistence type="predicted"/>
<dbReference type="STRING" id="743788.S8DVQ0"/>
<evidence type="ECO:0000256" key="1">
    <source>
        <dbReference type="SAM" id="MobiDB-lite"/>
    </source>
</evidence>
<protein>
    <submittedName>
        <fullName evidence="2">Uncharacterized protein</fullName>
    </submittedName>
</protein>
<sequence>MSVSARQNTKKRKARNVINRERTVTTLTEGPESAFLIPKPTEEPPAVLMSGPFPLPSPVSPNMQPSFPMGPGDFSFGYSVNAPYIGAMGPPNYPPQHPAPPQFFHGPQQPPDSPIGDGDLEILENLKQKIKNGQHEIFKAAPNPTFLANLYMGPRKAPLVSPVPPHPEQVPEASDRNSPDVSRVLAELAPSRTTLDTSRSAEAAPASQSAVAEARSVDNVLYTCVRLFVILISFPVRRIS</sequence>
<accession>S8DVQ0</accession>
<keyword evidence="3" id="KW-1185">Reference proteome</keyword>
<dbReference type="eggNOG" id="ENOG502SZ87">
    <property type="taxonomic scope" value="Eukaryota"/>
</dbReference>
<feature type="region of interest" description="Disordered" evidence="1">
    <location>
        <begin position="158"/>
        <end position="180"/>
    </location>
</feature>
<dbReference type="OrthoDB" id="3184410at2759"/>
<gene>
    <name evidence="2" type="ORF">FOMPIDRAFT_39094</name>
</gene>
<dbReference type="InParanoid" id="S8DVQ0"/>
<evidence type="ECO:0000313" key="3">
    <source>
        <dbReference type="Proteomes" id="UP000015241"/>
    </source>
</evidence>